<evidence type="ECO:0000313" key="2">
    <source>
        <dbReference type="Proteomes" id="UP001470230"/>
    </source>
</evidence>
<keyword evidence="2" id="KW-1185">Reference proteome</keyword>
<proteinExistence type="predicted"/>
<sequence>MVVQSDYQGEVTNIPVRRESNKKFTEFNNKVDKMVSEAAKRTTPNDAGEGVAEYLYSPYGALINQKCVCDGYGDLGSCGVTFHFPLAPFPNMDKWTVTVTENNDIHGSYDGMNSSALLNNYGYLIFFRSVFVNKEGFMIQDPWVDFRLFGNVLYSTDIFEGPYYTRFSLTKKHHSFQFGIQMHDRCLVETPY</sequence>
<protein>
    <submittedName>
        <fullName evidence="1">Uncharacterized protein</fullName>
    </submittedName>
</protein>
<organism evidence="1 2">
    <name type="scientific">Tritrichomonas musculus</name>
    <dbReference type="NCBI Taxonomy" id="1915356"/>
    <lineage>
        <taxon>Eukaryota</taxon>
        <taxon>Metamonada</taxon>
        <taxon>Parabasalia</taxon>
        <taxon>Tritrichomonadida</taxon>
        <taxon>Tritrichomonadidae</taxon>
        <taxon>Tritrichomonas</taxon>
    </lineage>
</organism>
<accession>A0ABR2H5D3</accession>
<reference evidence="1 2" key="1">
    <citation type="submission" date="2024-04" db="EMBL/GenBank/DDBJ databases">
        <title>Tritrichomonas musculus Genome.</title>
        <authorList>
            <person name="Alves-Ferreira E."/>
            <person name="Grigg M."/>
            <person name="Lorenzi H."/>
            <person name="Galac M."/>
        </authorList>
    </citation>
    <scope>NUCLEOTIDE SEQUENCE [LARGE SCALE GENOMIC DNA]</scope>
    <source>
        <strain evidence="1 2">EAF2021</strain>
    </source>
</reference>
<evidence type="ECO:0000313" key="1">
    <source>
        <dbReference type="EMBL" id="KAK8841439.1"/>
    </source>
</evidence>
<dbReference type="Proteomes" id="UP001470230">
    <property type="component" value="Unassembled WGS sequence"/>
</dbReference>
<comment type="caution">
    <text evidence="1">The sequence shown here is derived from an EMBL/GenBank/DDBJ whole genome shotgun (WGS) entry which is preliminary data.</text>
</comment>
<gene>
    <name evidence="1" type="ORF">M9Y10_027056</name>
</gene>
<name>A0ABR2H5D3_9EUKA</name>
<dbReference type="EMBL" id="JAPFFF010000041">
    <property type="protein sequence ID" value="KAK8841439.1"/>
    <property type="molecule type" value="Genomic_DNA"/>
</dbReference>